<evidence type="ECO:0000313" key="3">
    <source>
        <dbReference type="Proteomes" id="UP000007718"/>
    </source>
</evidence>
<sequence length="437" mass="48089">MSHPVARPTSLPEHFITSATTGHHRRRPNNGARHSDLPHHCAAGPAAQSATPSAALAGPVPCSPQEVPADLAPEFQAISLAGQTLTGVPAAFQLLGTDERNAELARTCAHLIEAGVLPPLPVSPGEHLQDYLHRLGHTPAPHDLLHTELLDGAHTFEEEGFWLEVQLKRRAEPVRPGRWFRQLGRVHPHLCGSILSGISKFSFLRCPVYTAYNAYCDITEMHAPRKDDASYWRSLNHELYSNQLQKEEDTGWLTLRPVTSTQLAAAAKEDPYSPPNLKRAFGHQAYQVFTKPHKELDFEEISLLGERCGLSTLSEIAECLEELGNLNAEFLDAGGDECLDLMGNFAGRAPARFIMAGRTRPGQESLEEELYRDYQELIENGGEECEPLLLLPVNSPAEARSARTLLDICQQALIITERLMTLLTAGPQNSLLQPLSS</sequence>
<dbReference type="KEGG" id="dpt:Deipr_2362"/>
<name>F0RQC7_DEIPM</name>
<evidence type="ECO:0000256" key="1">
    <source>
        <dbReference type="SAM" id="MobiDB-lite"/>
    </source>
</evidence>
<evidence type="ECO:0000313" key="2">
    <source>
        <dbReference type="EMBL" id="ADY27486.1"/>
    </source>
</evidence>
<dbReference type="AlphaFoldDB" id="F0RQC7"/>
<dbReference type="HOGENOM" id="CLU_626604_0_0_0"/>
<gene>
    <name evidence="2" type="ordered locus">Deipr_2362</name>
</gene>
<dbReference type="EMBL" id="CP002538">
    <property type="protein sequence ID" value="ADY27486.1"/>
    <property type="molecule type" value="Genomic_DNA"/>
</dbReference>
<dbReference type="Proteomes" id="UP000007718">
    <property type="component" value="Plasmid pDEIPR02"/>
</dbReference>
<organism evidence="2 3">
    <name type="scientific">Deinococcus proteolyticus (strain ATCC 35074 / DSM 20540 / JCM 6276 / NBRC 101906 / NCIMB 13154 / VKM Ac-1939 / CCM 2703 / MRP)</name>
    <dbReference type="NCBI Taxonomy" id="693977"/>
    <lineage>
        <taxon>Bacteria</taxon>
        <taxon>Thermotogati</taxon>
        <taxon>Deinococcota</taxon>
        <taxon>Deinococci</taxon>
        <taxon>Deinococcales</taxon>
        <taxon>Deinococcaceae</taxon>
        <taxon>Deinococcus</taxon>
    </lineage>
</organism>
<geneLocation type="plasmid" evidence="2 3">
    <name>pDEIPR02</name>
</geneLocation>
<keyword evidence="3" id="KW-1185">Reference proteome</keyword>
<reference evidence="2 3" key="2">
    <citation type="journal article" date="2012" name="Stand. Genomic Sci.">
        <title>Complete genome sequence of the orange-red pigmented, radioresistant Deinococcus proteolyticus type strain (MRP(T)).</title>
        <authorList>
            <person name="Copeland A."/>
            <person name="Zeytun A."/>
            <person name="Yassawong M."/>
            <person name="Nolan M."/>
            <person name="Lucas S."/>
            <person name="Hammon N."/>
            <person name="Deshpande S."/>
            <person name="Cheng J.F."/>
            <person name="Han C."/>
            <person name="Tapia R."/>
            <person name="Goodwin L.A."/>
            <person name="Pitluck S."/>
            <person name="Mavromatis K."/>
            <person name="Liolios K."/>
            <person name="Pagani I."/>
            <person name="Ivanova N."/>
            <person name="Mikhailova N."/>
            <person name="Pati A."/>
            <person name="Chen A."/>
            <person name="Palaniappan K."/>
            <person name="Land M."/>
            <person name="Hauser L."/>
            <person name="Jeffries C.D."/>
            <person name="Brambilla E.M."/>
            <person name="Rohde M."/>
            <person name="Sikorski J."/>
            <person name="Pukall R."/>
            <person name="Goker M."/>
            <person name="Detter J.C."/>
            <person name="Woyke T."/>
            <person name="Bristow J."/>
            <person name="Eisen J.A."/>
            <person name="Markowitz V."/>
            <person name="Hugenholtz P."/>
            <person name="Kyrpides N.C."/>
            <person name="Klenk H.P."/>
            <person name="Lapidus A."/>
        </authorList>
    </citation>
    <scope>NUCLEOTIDE SEQUENCE [LARGE SCALE GENOMIC DNA]</scope>
    <source>
        <strain evidence="3">ATCC 35074 / DSM 20540 / JCM 6276 / NBRC 101906 / NCIMB 13154 / VKM Ac-1939 / CCM 2703 / MRP</strain>
        <plasmid evidence="3">Plasmid pDEIPR02</plasmid>
    </source>
</reference>
<proteinExistence type="predicted"/>
<protein>
    <submittedName>
        <fullName evidence="2">Uncharacterized protein</fullName>
    </submittedName>
</protein>
<reference evidence="3" key="1">
    <citation type="submission" date="2011-02" db="EMBL/GenBank/DDBJ databases">
        <title>The complete sequence of plasmid2 of Deinococcus proteolyticus DSM 20540.</title>
        <authorList>
            <consortium name="US DOE Joint Genome Institute (JGI-PGF)"/>
            <person name="Lucas S."/>
            <person name="Copeland A."/>
            <person name="Lapidus A."/>
            <person name="Bruce D."/>
            <person name="Goodwin L."/>
            <person name="Pitluck S."/>
            <person name="Kyrpides N."/>
            <person name="Mavromatis K."/>
            <person name="Pagani I."/>
            <person name="Ivanova N."/>
            <person name="Ovchinnikova G."/>
            <person name="Zeytun A."/>
            <person name="Detter J.C."/>
            <person name="Han C."/>
            <person name="Land M."/>
            <person name="Hauser L."/>
            <person name="Markowitz V."/>
            <person name="Cheng J.-F."/>
            <person name="Hugenholtz P."/>
            <person name="Woyke T."/>
            <person name="Wu D."/>
            <person name="Pukall R."/>
            <person name="Steenblock K."/>
            <person name="Brambilla E."/>
            <person name="Klenk H.-P."/>
            <person name="Eisen J.A."/>
        </authorList>
    </citation>
    <scope>NUCLEOTIDE SEQUENCE [LARGE SCALE GENOMIC DNA]</scope>
    <source>
        <strain evidence="3">ATCC 35074 / DSM 20540 / JCM 6276 / NBRC 101906 / NCIMB 13154 / VKM Ac-1939 / CCM 2703 / MRP</strain>
        <plasmid evidence="3">Plasmid pDEIPR02</plasmid>
    </source>
</reference>
<accession>F0RQC7</accession>
<feature type="region of interest" description="Disordered" evidence="1">
    <location>
        <begin position="1"/>
        <end position="61"/>
    </location>
</feature>
<feature type="compositionally biased region" description="Low complexity" evidence="1">
    <location>
        <begin position="42"/>
        <end position="58"/>
    </location>
</feature>
<keyword evidence="2" id="KW-0614">Plasmid</keyword>